<evidence type="ECO:0000313" key="7">
    <source>
        <dbReference type="Proteomes" id="UP000260828"/>
    </source>
</evidence>
<evidence type="ECO:0000313" key="6">
    <source>
        <dbReference type="Proteomes" id="UP000196386"/>
    </source>
</evidence>
<dbReference type="EMBL" id="QVME01000002">
    <property type="protein sequence ID" value="RGE69058.1"/>
    <property type="molecule type" value="Genomic_DNA"/>
</dbReference>
<dbReference type="SMART" id="SM01007">
    <property type="entry name" value="Aldolase_II"/>
    <property type="match status" value="1"/>
</dbReference>
<dbReference type="EMBL" id="NFKP01000005">
    <property type="protein sequence ID" value="OUP70257.1"/>
    <property type="molecule type" value="Genomic_DNA"/>
</dbReference>
<dbReference type="SUPFAM" id="SSF53639">
    <property type="entry name" value="AraD/HMP-PK domain-like"/>
    <property type="match status" value="1"/>
</dbReference>
<dbReference type="GO" id="GO:0016832">
    <property type="term" value="F:aldehyde-lyase activity"/>
    <property type="evidence" value="ECO:0007669"/>
    <property type="project" value="TreeGrafter"/>
</dbReference>
<sequence>MKNMGGSIKMRNMGEYMGDYEAKQLILEVGRRMYNKNFVAANDGNISCKVGDNELWTTPTGVSKGYMTEDILVKVDLDGNILRGSTKPSSELKMHLRVYRENPQVKSVVHAHPPVATSFAIAGIPLSRAILPEAVVQLGEVPVAPYAAPGTQEVPDSIAPFCKTHNGVLLANHGALTWGKDPMQAYFRMESLEYYALVTMYTGSIIGQANELSCEQIDQLVDTRTRLGISTGGRPVCQNVGKDGVPACMEQKKCGGQCAHGGQPPAGADAGTVAMEDIVDIVRQVMARTKR</sequence>
<accession>A0A1Y4MNF7</accession>
<proteinExistence type="predicted"/>
<protein>
    <submittedName>
        <fullName evidence="4 5">Aldolase</fullName>
    </submittedName>
</protein>
<evidence type="ECO:0000313" key="4">
    <source>
        <dbReference type="EMBL" id="OUP70257.1"/>
    </source>
</evidence>
<dbReference type="Proteomes" id="UP000196386">
    <property type="component" value="Unassembled WGS sequence"/>
</dbReference>
<dbReference type="GO" id="GO:0019323">
    <property type="term" value="P:pentose catabolic process"/>
    <property type="evidence" value="ECO:0007669"/>
    <property type="project" value="TreeGrafter"/>
</dbReference>
<dbReference type="Pfam" id="PF00596">
    <property type="entry name" value="Aldolase_II"/>
    <property type="match status" value="1"/>
</dbReference>
<dbReference type="Gene3D" id="3.40.225.10">
    <property type="entry name" value="Class II aldolase/adducin N-terminal domain"/>
    <property type="match status" value="1"/>
</dbReference>
<dbReference type="GO" id="GO:0046872">
    <property type="term" value="F:metal ion binding"/>
    <property type="evidence" value="ECO:0007669"/>
    <property type="project" value="UniProtKB-KW"/>
</dbReference>
<dbReference type="InterPro" id="IPR050197">
    <property type="entry name" value="Aldolase_class_II_sugar_metab"/>
</dbReference>
<feature type="domain" description="Class II aldolase/adducin N-terminal" evidence="3">
    <location>
        <begin position="24"/>
        <end position="200"/>
    </location>
</feature>
<dbReference type="GO" id="GO:0005829">
    <property type="term" value="C:cytosol"/>
    <property type="evidence" value="ECO:0007669"/>
    <property type="project" value="TreeGrafter"/>
</dbReference>
<evidence type="ECO:0000256" key="1">
    <source>
        <dbReference type="ARBA" id="ARBA00022723"/>
    </source>
</evidence>
<keyword evidence="2" id="KW-0456">Lyase</keyword>
<reference evidence="4" key="2">
    <citation type="journal article" date="2018" name="BMC Genomics">
        <title>Whole genome sequencing and function prediction of 133 gut anaerobes isolated from chicken caecum in pure cultures.</title>
        <authorList>
            <person name="Medvecky M."/>
            <person name="Cejkova D."/>
            <person name="Polansky O."/>
            <person name="Karasova D."/>
            <person name="Kubasova T."/>
            <person name="Cizek A."/>
            <person name="Rychlik I."/>
        </authorList>
    </citation>
    <scope>NUCLEOTIDE SEQUENCE</scope>
    <source>
        <strain evidence="4">An175</strain>
    </source>
</reference>
<name>A0A1Y4MNF7_9FIRM</name>
<dbReference type="PANTHER" id="PTHR22789">
    <property type="entry name" value="FUCULOSE PHOSPHATE ALDOLASE"/>
    <property type="match status" value="1"/>
</dbReference>
<keyword evidence="1" id="KW-0479">Metal-binding</keyword>
<dbReference type="Proteomes" id="UP000260828">
    <property type="component" value="Unassembled WGS sequence"/>
</dbReference>
<dbReference type="InterPro" id="IPR001303">
    <property type="entry name" value="Aldolase_II/adducin_N"/>
</dbReference>
<dbReference type="AlphaFoldDB" id="A0A1Y4MNF7"/>
<evidence type="ECO:0000256" key="2">
    <source>
        <dbReference type="ARBA" id="ARBA00023239"/>
    </source>
</evidence>
<evidence type="ECO:0000259" key="3">
    <source>
        <dbReference type="SMART" id="SM01007"/>
    </source>
</evidence>
<gene>
    <name evidence="4" type="ORF">B5F11_06170</name>
    <name evidence="5" type="ORF">DXC40_05850</name>
</gene>
<dbReference type="OrthoDB" id="9794581at2"/>
<dbReference type="InterPro" id="IPR036409">
    <property type="entry name" value="Aldolase_II/adducin_N_sf"/>
</dbReference>
<comment type="caution">
    <text evidence="4">The sequence shown here is derived from an EMBL/GenBank/DDBJ whole genome shotgun (WGS) entry which is preliminary data.</text>
</comment>
<dbReference type="PANTHER" id="PTHR22789:SF0">
    <property type="entry name" value="3-OXO-TETRONATE 4-PHOSPHATE DECARBOXYLASE-RELATED"/>
    <property type="match status" value="1"/>
</dbReference>
<reference evidence="6" key="1">
    <citation type="submission" date="2017-04" db="EMBL/GenBank/DDBJ databases">
        <title>Function of individual gut microbiota members based on whole genome sequencing of pure cultures obtained from chicken caecum.</title>
        <authorList>
            <person name="Medvecky M."/>
            <person name="Cejkova D."/>
            <person name="Polansky O."/>
            <person name="Karasova D."/>
            <person name="Kubasova T."/>
            <person name="Cizek A."/>
            <person name="Rychlik I."/>
        </authorList>
    </citation>
    <scope>NUCLEOTIDE SEQUENCE [LARGE SCALE GENOMIC DNA]</scope>
    <source>
        <strain evidence="6">An175</strain>
    </source>
</reference>
<organism evidence="4 6">
    <name type="scientific">Anaerotruncus colihominis</name>
    <dbReference type="NCBI Taxonomy" id="169435"/>
    <lineage>
        <taxon>Bacteria</taxon>
        <taxon>Bacillati</taxon>
        <taxon>Bacillota</taxon>
        <taxon>Clostridia</taxon>
        <taxon>Eubacteriales</taxon>
        <taxon>Oscillospiraceae</taxon>
        <taxon>Anaerotruncus</taxon>
    </lineage>
</organism>
<evidence type="ECO:0000313" key="5">
    <source>
        <dbReference type="EMBL" id="RGE69058.1"/>
    </source>
</evidence>
<reference evidence="5 7" key="3">
    <citation type="submission" date="2018-08" db="EMBL/GenBank/DDBJ databases">
        <title>A genome reference for cultivated species of the human gut microbiota.</title>
        <authorList>
            <person name="Zou Y."/>
            <person name="Xue W."/>
            <person name="Luo G."/>
        </authorList>
    </citation>
    <scope>NUCLEOTIDE SEQUENCE [LARGE SCALE GENOMIC DNA]</scope>
    <source>
        <strain evidence="5 7">TF05-12AC</strain>
    </source>
</reference>